<reference evidence="2" key="1">
    <citation type="journal article" date="2023" name="Mol. Phylogenet. Evol.">
        <title>Genome-scale phylogeny and comparative genomics of the fungal order Sordariales.</title>
        <authorList>
            <person name="Hensen N."/>
            <person name="Bonometti L."/>
            <person name="Westerberg I."/>
            <person name="Brannstrom I.O."/>
            <person name="Guillou S."/>
            <person name="Cros-Aarteil S."/>
            <person name="Calhoun S."/>
            <person name="Haridas S."/>
            <person name="Kuo A."/>
            <person name="Mondo S."/>
            <person name="Pangilinan J."/>
            <person name="Riley R."/>
            <person name="LaButti K."/>
            <person name="Andreopoulos B."/>
            <person name="Lipzen A."/>
            <person name="Chen C."/>
            <person name="Yan M."/>
            <person name="Daum C."/>
            <person name="Ng V."/>
            <person name="Clum A."/>
            <person name="Steindorff A."/>
            <person name="Ohm R.A."/>
            <person name="Martin F."/>
            <person name="Silar P."/>
            <person name="Natvig D.O."/>
            <person name="Lalanne C."/>
            <person name="Gautier V."/>
            <person name="Ament-Velasquez S.L."/>
            <person name="Kruys A."/>
            <person name="Hutchinson M.I."/>
            <person name="Powell A.J."/>
            <person name="Barry K."/>
            <person name="Miller A.N."/>
            <person name="Grigoriev I.V."/>
            <person name="Debuchy R."/>
            <person name="Gladieux P."/>
            <person name="Hiltunen Thoren M."/>
            <person name="Johannesson H."/>
        </authorList>
    </citation>
    <scope>NUCLEOTIDE SEQUENCE</scope>
    <source>
        <strain evidence="2">CBS 955.72</strain>
    </source>
</reference>
<gene>
    <name evidence="2" type="ORF">B0T25DRAFT_561101</name>
</gene>
<reference evidence="2" key="2">
    <citation type="submission" date="2023-06" db="EMBL/GenBank/DDBJ databases">
        <authorList>
            <consortium name="Lawrence Berkeley National Laboratory"/>
            <person name="Haridas S."/>
            <person name="Hensen N."/>
            <person name="Bonometti L."/>
            <person name="Westerberg I."/>
            <person name="Brannstrom I.O."/>
            <person name="Guillou S."/>
            <person name="Cros-Aarteil S."/>
            <person name="Calhoun S."/>
            <person name="Kuo A."/>
            <person name="Mondo S."/>
            <person name="Pangilinan J."/>
            <person name="Riley R."/>
            <person name="Labutti K."/>
            <person name="Andreopoulos B."/>
            <person name="Lipzen A."/>
            <person name="Chen C."/>
            <person name="Yanf M."/>
            <person name="Daum C."/>
            <person name="Ng V."/>
            <person name="Clum A."/>
            <person name="Steindorff A."/>
            <person name="Ohm R."/>
            <person name="Martin F."/>
            <person name="Silar P."/>
            <person name="Natvig D."/>
            <person name="Lalanne C."/>
            <person name="Gautier V."/>
            <person name="Ament-Velasquez S.L."/>
            <person name="Kruys A."/>
            <person name="Hutchinson M.I."/>
            <person name="Powell A.J."/>
            <person name="Barry K."/>
            <person name="Miller A.N."/>
            <person name="Grigoriev I.V."/>
            <person name="Debuchy R."/>
            <person name="Gladieux P."/>
            <person name="Thoren M.H."/>
            <person name="Johannesson H."/>
        </authorList>
    </citation>
    <scope>NUCLEOTIDE SEQUENCE</scope>
    <source>
        <strain evidence="2">CBS 955.72</strain>
    </source>
</reference>
<dbReference type="InterPro" id="IPR010730">
    <property type="entry name" value="HET"/>
</dbReference>
<evidence type="ECO:0000313" key="3">
    <source>
        <dbReference type="Proteomes" id="UP001275084"/>
    </source>
</evidence>
<dbReference type="AlphaFoldDB" id="A0AAJ0M7T7"/>
<feature type="domain" description="Heterokaryon incompatibility" evidence="1">
    <location>
        <begin position="255"/>
        <end position="409"/>
    </location>
</feature>
<dbReference type="EMBL" id="JAUIQD010000009">
    <property type="protein sequence ID" value="KAK3340019.1"/>
    <property type="molecule type" value="Genomic_DNA"/>
</dbReference>
<sequence>MYVTMDSSSPPLGQLSILARQMRFIGNIVLGQSYHPPATKMEEESHTVQTQRHISQDLCRTKSNEHGQRQCGGCTELCSLLRWGEVQRRRDLAYQGTSRPLLFHSNYLELDICTATHKCDTCQVIKRAFLLAQVTGFGVKSLENPDKQWPIYAVLSIGKAGDNLFLSIQSPEETLFTATVPLGRERCPKTPDPTRGGGRLRTDFEELRQVVRTCHQNHECSSKYRWSDRNPSWLLEILPKNEVRLVSRPSKLVDYVVLSYSWGDPATMPATEWARIKAAATKSKNGSPVLERLHPFSRSCFPEIMQDAITITESLGFHYIWIDSICIPKGTNWDTEASLMHEVYGNAAFTLAASSATKATDPLLFDRLAWAHRNKACKLRGVWLHNGQASLNAVRLGSPVSQRGWTLQEERLSPRILYWAGQRWYWSCPEGQVAELSELGCKPTLADQQGWSLPQSFLEVCRTGDEQQLHEEWLDIVEAYTRRDLAHAKDRFLAIAGLAVRFYNAKAESGKVLATEEYLAGLWRDNFARQLSWSVDKAANPDDNLQLIAPSWSWASLPLRVHTKTKHAFRQSEYFQFIRTRYFSAPGTAVTKSDWVKSQLEDLLSDFRDRGQVIEERGRTAKVVEVQGRFRRFISDDSEKVPWTDIEKKRGSRTGFDFSVLPGRPLHARNLQDGRVVSKEAHGGEIVGQLDYLSKHGIGDDKANLGICLPDGAEQDLVCLELGDSAMLLLYQKPGWPEAYRRVGVCIGYSNRKGFFYGCETRRILLF</sequence>
<dbReference type="Pfam" id="PF06985">
    <property type="entry name" value="HET"/>
    <property type="match status" value="1"/>
</dbReference>
<organism evidence="2 3">
    <name type="scientific">Lasiosphaeria hispida</name>
    <dbReference type="NCBI Taxonomy" id="260671"/>
    <lineage>
        <taxon>Eukaryota</taxon>
        <taxon>Fungi</taxon>
        <taxon>Dikarya</taxon>
        <taxon>Ascomycota</taxon>
        <taxon>Pezizomycotina</taxon>
        <taxon>Sordariomycetes</taxon>
        <taxon>Sordariomycetidae</taxon>
        <taxon>Sordariales</taxon>
        <taxon>Lasiosphaeriaceae</taxon>
        <taxon>Lasiosphaeria</taxon>
    </lineage>
</organism>
<proteinExistence type="predicted"/>
<dbReference type="Proteomes" id="UP001275084">
    <property type="component" value="Unassembled WGS sequence"/>
</dbReference>
<comment type="caution">
    <text evidence="2">The sequence shown here is derived from an EMBL/GenBank/DDBJ whole genome shotgun (WGS) entry which is preliminary data.</text>
</comment>
<keyword evidence="3" id="KW-1185">Reference proteome</keyword>
<evidence type="ECO:0000313" key="2">
    <source>
        <dbReference type="EMBL" id="KAK3340019.1"/>
    </source>
</evidence>
<dbReference type="PANTHER" id="PTHR33112">
    <property type="entry name" value="DOMAIN PROTEIN, PUTATIVE-RELATED"/>
    <property type="match status" value="1"/>
</dbReference>
<name>A0AAJ0M7T7_9PEZI</name>
<dbReference type="PANTHER" id="PTHR33112:SF16">
    <property type="entry name" value="HETEROKARYON INCOMPATIBILITY DOMAIN-CONTAINING PROTEIN"/>
    <property type="match status" value="1"/>
</dbReference>
<evidence type="ECO:0000259" key="1">
    <source>
        <dbReference type="Pfam" id="PF06985"/>
    </source>
</evidence>
<protein>
    <submittedName>
        <fullName evidence="2">Heterokaryon incompatibility protein-domain-containing protein</fullName>
    </submittedName>
</protein>
<accession>A0AAJ0M7T7</accession>